<sequence length="342" mass="36373">MRILGIESSCDETAVAVVEDGVRIRSSIVASQVSTHAIYGGVVPELASRMHLEAIDPLVDQALMQADVGLNDIDGIAATQGPGLIGALLVGFSYAKALAWARHLPLAGVNHLEAHICSLQLLDNPPGFPFICLVVSGGHTNIYHVKEPGAFTLMGQTRDDAAGEAFDKVAKMMGLSYPGGPAIEALAQKGNPEKIKFPRSMLGKDSFDFSFSGLKSAVARHLHETPEMSPDIDDDRLAHVAAGFQMAVIDVLSTKLIAAAKKKKCADIGIAGGVSANRTFVDILSERAEQHKINVFSPPLSLCGDNAAMIAARGWEMIRNNQVCGLADDVYSRIKFTVDDAN</sequence>
<dbReference type="FunFam" id="3.30.420.40:FF:000012">
    <property type="entry name" value="tRNA N6-adenosine threonylcarbamoyltransferase"/>
    <property type="match status" value="1"/>
</dbReference>
<proteinExistence type="inferred from homology"/>
<evidence type="ECO:0000256" key="5">
    <source>
        <dbReference type="ARBA" id="ARBA00023004"/>
    </source>
</evidence>
<keyword evidence="4 8" id="KW-0479">Metal-binding</keyword>
<evidence type="ECO:0000256" key="2">
    <source>
        <dbReference type="ARBA" id="ARBA00022679"/>
    </source>
</evidence>
<dbReference type="NCBIfam" id="TIGR00329">
    <property type="entry name" value="gcp_kae1"/>
    <property type="match status" value="1"/>
</dbReference>
<evidence type="ECO:0000256" key="6">
    <source>
        <dbReference type="ARBA" id="ARBA00023315"/>
    </source>
</evidence>
<dbReference type="PANTHER" id="PTHR11735">
    <property type="entry name" value="TRNA N6-ADENOSINE THREONYLCARBAMOYLTRANSFERASE"/>
    <property type="match status" value="1"/>
</dbReference>
<feature type="binding site" evidence="8">
    <location>
        <begin position="134"/>
        <end position="138"/>
    </location>
    <ligand>
        <name>substrate</name>
    </ligand>
</feature>
<gene>
    <name evidence="8 10" type="primary">tsaD</name>
    <name evidence="10" type="ORF">HXW94_04845</name>
</gene>
<accession>A0A850SW47</accession>
<dbReference type="CDD" id="cd24133">
    <property type="entry name" value="ASKHA_NBD_TsaD_bac"/>
    <property type="match status" value="1"/>
</dbReference>
<feature type="binding site" evidence="8">
    <location>
        <position position="305"/>
    </location>
    <ligand>
        <name>Fe cation</name>
        <dbReference type="ChEBI" id="CHEBI:24875"/>
    </ligand>
</feature>
<feature type="binding site" evidence="8">
    <location>
        <position position="180"/>
    </location>
    <ligand>
        <name>substrate</name>
    </ligand>
</feature>
<keyword evidence="11" id="KW-1185">Reference proteome</keyword>
<dbReference type="PRINTS" id="PR00789">
    <property type="entry name" value="OSIALOPTASE"/>
</dbReference>
<dbReference type="Gene3D" id="3.30.420.40">
    <property type="match status" value="2"/>
</dbReference>
<feature type="binding site" evidence="8">
    <location>
        <position position="115"/>
    </location>
    <ligand>
        <name>Fe cation</name>
        <dbReference type="ChEBI" id="CHEBI:24875"/>
    </ligand>
</feature>
<feature type="domain" description="Gcp-like" evidence="9">
    <location>
        <begin position="24"/>
        <end position="311"/>
    </location>
</feature>
<dbReference type="NCBIfam" id="TIGR03723">
    <property type="entry name" value="T6A_TsaD_YgjD"/>
    <property type="match status" value="1"/>
</dbReference>
<evidence type="ECO:0000256" key="7">
    <source>
        <dbReference type="ARBA" id="ARBA00048117"/>
    </source>
</evidence>
<reference evidence="10 11" key="1">
    <citation type="submission" date="2020-06" db="EMBL/GenBank/DDBJ databases">
        <title>High-quality draft genome of sulfate reducer Desulfobacter latus type strain AcrS2 isolated from marine sediment.</title>
        <authorList>
            <person name="Hoppe M."/>
            <person name="Larsen C.K."/>
            <person name="Marshall I.P.G."/>
            <person name="Schramm A."/>
            <person name="Marietou A.G."/>
        </authorList>
    </citation>
    <scope>NUCLEOTIDE SEQUENCE [LARGE SCALE GENOMIC DNA]</scope>
    <source>
        <strain evidence="10 11">AcRS2</strain>
    </source>
</reference>
<evidence type="ECO:0000259" key="9">
    <source>
        <dbReference type="Pfam" id="PF00814"/>
    </source>
</evidence>
<dbReference type="InterPro" id="IPR017861">
    <property type="entry name" value="KAE1/TsaD"/>
</dbReference>
<evidence type="ECO:0000256" key="8">
    <source>
        <dbReference type="HAMAP-Rule" id="MF_01445"/>
    </source>
</evidence>
<keyword evidence="3 8" id="KW-0819">tRNA processing</keyword>
<evidence type="ECO:0000256" key="3">
    <source>
        <dbReference type="ARBA" id="ARBA00022694"/>
    </source>
</evidence>
<dbReference type="GO" id="GO:0005506">
    <property type="term" value="F:iron ion binding"/>
    <property type="evidence" value="ECO:0007669"/>
    <property type="project" value="UniProtKB-UniRule"/>
</dbReference>
<dbReference type="GO" id="GO:0005737">
    <property type="term" value="C:cytoplasm"/>
    <property type="evidence" value="ECO:0007669"/>
    <property type="project" value="UniProtKB-SubCell"/>
</dbReference>
<keyword evidence="5 8" id="KW-0408">Iron</keyword>
<dbReference type="EC" id="2.3.1.234" evidence="8"/>
<feature type="binding site" evidence="8">
    <location>
        <position position="111"/>
    </location>
    <ligand>
        <name>Fe cation</name>
        <dbReference type="ChEBI" id="CHEBI:24875"/>
    </ligand>
</feature>
<keyword evidence="6 8" id="KW-0012">Acyltransferase</keyword>
<dbReference type="GO" id="GO:0061711">
    <property type="term" value="F:tRNA N(6)-L-threonylcarbamoyladenine synthase activity"/>
    <property type="evidence" value="ECO:0007669"/>
    <property type="project" value="UniProtKB-EC"/>
</dbReference>
<dbReference type="GO" id="GO:0002949">
    <property type="term" value="P:tRNA threonylcarbamoyladenosine modification"/>
    <property type="evidence" value="ECO:0007669"/>
    <property type="project" value="UniProtKB-UniRule"/>
</dbReference>
<comment type="subcellular location">
    <subcellularLocation>
        <location evidence="8">Cytoplasm</location>
    </subcellularLocation>
</comment>
<feature type="binding site" evidence="8">
    <location>
        <position position="184"/>
    </location>
    <ligand>
        <name>substrate</name>
    </ligand>
</feature>
<name>A0A850SW47_9BACT</name>
<evidence type="ECO:0000313" key="11">
    <source>
        <dbReference type="Proteomes" id="UP000553343"/>
    </source>
</evidence>
<dbReference type="InterPro" id="IPR022450">
    <property type="entry name" value="TsaD"/>
</dbReference>
<dbReference type="Proteomes" id="UP000553343">
    <property type="component" value="Unassembled WGS sequence"/>
</dbReference>
<feature type="binding site" evidence="8">
    <location>
        <position position="167"/>
    </location>
    <ligand>
        <name>substrate</name>
    </ligand>
</feature>
<evidence type="ECO:0000313" key="10">
    <source>
        <dbReference type="EMBL" id="NWH04320.1"/>
    </source>
</evidence>
<dbReference type="HAMAP" id="MF_01445">
    <property type="entry name" value="TsaD"/>
    <property type="match status" value="1"/>
</dbReference>
<dbReference type="RefSeq" id="WP_178365774.1">
    <property type="nucleotide sequence ID" value="NZ_JACADJ010000010.1"/>
</dbReference>
<comment type="caution">
    <text evidence="10">The sequence shown here is derived from an EMBL/GenBank/DDBJ whole genome shotgun (WGS) entry which is preliminary data.</text>
</comment>
<keyword evidence="2 8" id="KW-0808">Transferase</keyword>
<dbReference type="AlphaFoldDB" id="A0A850SW47"/>
<dbReference type="SUPFAM" id="SSF53067">
    <property type="entry name" value="Actin-like ATPase domain"/>
    <property type="match status" value="2"/>
</dbReference>
<dbReference type="FunFam" id="3.30.420.40:FF:000040">
    <property type="entry name" value="tRNA N6-adenosine threonylcarbamoyltransferase"/>
    <property type="match status" value="1"/>
</dbReference>
<comment type="catalytic activity">
    <reaction evidence="7 8">
        <text>L-threonylcarbamoyladenylate + adenosine(37) in tRNA = N(6)-L-threonylcarbamoyladenosine(37) in tRNA + AMP + H(+)</text>
        <dbReference type="Rhea" id="RHEA:37059"/>
        <dbReference type="Rhea" id="RHEA-COMP:10162"/>
        <dbReference type="Rhea" id="RHEA-COMP:10163"/>
        <dbReference type="ChEBI" id="CHEBI:15378"/>
        <dbReference type="ChEBI" id="CHEBI:73682"/>
        <dbReference type="ChEBI" id="CHEBI:74411"/>
        <dbReference type="ChEBI" id="CHEBI:74418"/>
        <dbReference type="ChEBI" id="CHEBI:456215"/>
        <dbReference type="EC" id="2.3.1.234"/>
    </reaction>
</comment>
<comment type="similarity">
    <text evidence="8">Belongs to the KAE1 / TsaD family.</text>
</comment>
<organism evidence="10 11">
    <name type="scientific">Desulfobacter latus</name>
    <dbReference type="NCBI Taxonomy" id="2292"/>
    <lineage>
        <taxon>Bacteria</taxon>
        <taxon>Pseudomonadati</taxon>
        <taxon>Thermodesulfobacteriota</taxon>
        <taxon>Desulfobacteria</taxon>
        <taxon>Desulfobacterales</taxon>
        <taxon>Desulfobacteraceae</taxon>
        <taxon>Desulfobacter</taxon>
    </lineage>
</organism>
<dbReference type="InterPro" id="IPR000905">
    <property type="entry name" value="Gcp-like_dom"/>
</dbReference>
<feature type="binding site" evidence="8">
    <location>
        <position position="277"/>
    </location>
    <ligand>
        <name>substrate</name>
    </ligand>
</feature>
<dbReference type="PANTHER" id="PTHR11735:SF6">
    <property type="entry name" value="TRNA N6-ADENOSINE THREONYLCARBAMOYLTRANSFERASE, MITOCHONDRIAL"/>
    <property type="match status" value="1"/>
</dbReference>
<evidence type="ECO:0000256" key="4">
    <source>
        <dbReference type="ARBA" id="ARBA00022723"/>
    </source>
</evidence>
<evidence type="ECO:0000256" key="1">
    <source>
        <dbReference type="ARBA" id="ARBA00022490"/>
    </source>
</evidence>
<protein>
    <recommendedName>
        <fullName evidence="8">tRNA N6-adenosine threonylcarbamoyltransferase</fullName>
        <ecNumber evidence="8">2.3.1.234</ecNumber>
    </recommendedName>
    <alternativeName>
        <fullName evidence="8">N6-L-threonylcarbamoyladenine synthase</fullName>
        <shortName evidence="8">t(6)A synthase</shortName>
    </alternativeName>
    <alternativeName>
        <fullName evidence="8">t(6)A37 threonylcarbamoyladenosine biosynthesis protein TsaD</fullName>
    </alternativeName>
    <alternativeName>
        <fullName evidence="8">tRNA threonylcarbamoyladenosine biosynthesis protein TsaD</fullName>
    </alternativeName>
</protein>
<keyword evidence="1 8" id="KW-0963">Cytoplasm</keyword>
<dbReference type="EMBL" id="JACADJ010000010">
    <property type="protein sequence ID" value="NWH04320.1"/>
    <property type="molecule type" value="Genomic_DNA"/>
</dbReference>
<comment type="cofactor">
    <cofactor evidence="8">
        <name>Fe(2+)</name>
        <dbReference type="ChEBI" id="CHEBI:29033"/>
    </cofactor>
    <text evidence="8">Binds 1 Fe(2+) ion per subunit.</text>
</comment>
<dbReference type="InterPro" id="IPR043129">
    <property type="entry name" value="ATPase_NBD"/>
</dbReference>
<comment type="function">
    <text evidence="8">Required for the formation of a threonylcarbamoyl group on adenosine at position 37 (t(6)A37) in tRNAs that read codons beginning with adenine. Is involved in the transfer of the threonylcarbamoyl moiety of threonylcarbamoyl-AMP (TC-AMP) to the N6 group of A37, together with TsaE and TsaB. TsaD likely plays a direct catalytic role in this reaction.</text>
</comment>
<dbReference type="Pfam" id="PF00814">
    <property type="entry name" value="TsaD"/>
    <property type="match status" value="1"/>
</dbReference>